<dbReference type="Proteomes" id="UP000594262">
    <property type="component" value="Unplaced"/>
</dbReference>
<protein>
    <recommendedName>
        <fullName evidence="3">Ubiquitin-like domain-containing protein</fullName>
    </recommendedName>
</protein>
<comment type="subcellular location">
    <subcellularLocation>
        <location evidence="1">Cytoplasm</location>
        <location evidence="1">Cytosol</location>
    </subcellularLocation>
</comment>
<dbReference type="InterPro" id="IPR047154">
    <property type="entry name" value="UBL4A-like"/>
</dbReference>
<sequence length="148" mass="16981">MKLFLKVLGGQELTYTYDDSTTTVNEVKKFLVTKLNKPLSQIKLVYKGKTLAAEKRLSDYNIQDQAKLHVAVKKTLISSSLKEEQVTPTKPKYKPEELWSKLSEVLAKNYGPDESAVIMMQFRKDYECMLKTLSLDDIERIAEKNLTT</sequence>
<dbReference type="Pfam" id="PF00240">
    <property type="entry name" value="ubiquitin"/>
    <property type="match status" value="1"/>
</dbReference>
<evidence type="ECO:0000259" key="3">
    <source>
        <dbReference type="PROSITE" id="PS50053"/>
    </source>
</evidence>
<evidence type="ECO:0000313" key="4">
    <source>
        <dbReference type="EnsemblMetazoa" id="CLYHEMP010789.1"/>
    </source>
</evidence>
<dbReference type="InterPro" id="IPR000626">
    <property type="entry name" value="Ubiquitin-like_dom"/>
</dbReference>
<dbReference type="Gene3D" id="3.10.20.90">
    <property type="entry name" value="Phosphatidylinositol 3-kinase Catalytic Subunit, Chain A, domain 1"/>
    <property type="match status" value="1"/>
</dbReference>
<dbReference type="SMART" id="SM00213">
    <property type="entry name" value="UBQ"/>
    <property type="match status" value="1"/>
</dbReference>
<dbReference type="RefSeq" id="XP_066917764.1">
    <property type="nucleotide sequence ID" value="XM_067061663.1"/>
</dbReference>
<dbReference type="GO" id="GO:0071818">
    <property type="term" value="C:BAT3 complex"/>
    <property type="evidence" value="ECO:0007669"/>
    <property type="project" value="TreeGrafter"/>
</dbReference>
<dbReference type="AlphaFoldDB" id="A0A7M5VFQ0"/>
<dbReference type="GO" id="GO:0071816">
    <property type="term" value="P:tail-anchored membrane protein insertion into ER membrane"/>
    <property type="evidence" value="ECO:0007669"/>
    <property type="project" value="TreeGrafter"/>
</dbReference>
<keyword evidence="5" id="KW-1185">Reference proteome</keyword>
<reference evidence="4" key="1">
    <citation type="submission" date="2021-01" db="UniProtKB">
        <authorList>
            <consortium name="EnsemblMetazoa"/>
        </authorList>
    </citation>
    <scope>IDENTIFICATION</scope>
</reference>
<name>A0A7M5VFQ0_9CNID</name>
<dbReference type="Pfam" id="PF17840">
    <property type="entry name" value="Tugs"/>
    <property type="match status" value="1"/>
</dbReference>
<dbReference type="InterPro" id="IPR041421">
    <property type="entry name" value="Ubl4_C_TUGS"/>
</dbReference>
<dbReference type="PANTHER" id="PTHR46555">
    <property type="entry name" value="UBIQUITIN-LIKE PROTEIN 4A"/>
    <property type="match status" value="1"/>
</dbReference>
<proteinExistence type="predicted"/>
<dbReference type="InterPro" id="IPR029071">
    <property type="entry name" value="Ubiquitin-like_domsf"/>
</dbReference>
<dbReference type="OrthoDB" id="417450at2759"/>
<dbReference type="GO" id="GO:0006620">
    <property type="term" value="P:post-translational protein targeting to endoplasmic reticulum membrane"/>
    <property type="evidence" value="ECO:0007669"/>
    <property type="project" value="InterPro"/>
</dbReference>
<evidence type="ECO:0000313" key="5">
    <source>
        <dbReference type="Proteomes" id="UP000594262"/>
    </source>
</evidence>
<feature type="domain" description="Ubiquitin-like" evidence="3">
    <location>
        <begin position="1"/>
        <end position="75"/>
    </location>
</feature>
<dbReference type="GO" id="GO:0051087">
    <property type="term" value="F:protein-folding chaperone binding"/>
    <property type="evidence" value="ECO:0007669"/>
    <property type="project" value="TreeGrafter"/>
</dbReference>
<organism evidence="4 5">
    <name type="scientific">Clytia hemisphaerica</name>
    <dbReference type="NCBI Taxonomy" id="252671"/>
    <lineage>
        <taxon>Eukaryota</taxon>
        <taxon>Metazoa</taxon>
        <taxon>Cnidaria</taxon>
        <taxon>Hydrozoa</taxon>
        <taxon>Hydroidolina</taxon>
        <taxon>Leptothecata</taxon>
        <taxon>Obeliida</taxon>
        <taxon>Clytiidae</taxon>
        <taxon>Clytia</taxon>
    </lineage>
</organism>
<dbReference type="SUPFAM" id="SSF54236">
    <property type="entry name" value="Ubiquitin-like"/>
    <property type="match status" value="1"/>
</dbReference>
<dbReference type="PANTHER" id="PTHR46555:SF1">
    <property type="entry name" value="UBIQUITIN-LIKE PROTEIN 4A"/>
    <property type="match status" value="1"/>
</dbReference>
<evidence type="ECO:0000256" key="1">
    <source>
        <dbReference type="ARBA" id="ARBA00004514"/>
    </source>
</evidence>
<accession>A0A7M5VFQ0</accession>
<evidence type="ECO:0000256" key="2">
    <source>
        <dbReference type="ARBA" id="ARBA00022490"/>
    </source>
</evidence>
<keyword evidence="2" id="KW-0963">Cytoplasm</keyword>
<dbReference type="EnsemblMetazoa" id="CLYHEMT010789.1">
    <property type="protein sequence ID" value="CLYHEMP010789.1"/>
    <property type="gene ID" value="CLYHEMG010789"/>
</dbReference>
<dbReference type="PROSITE" id="PS50053">
    <property type="entry name" value="UBIQUITIN_2"/>
    <property type="match status" value="1"/>
</dbReference>
<dbReference type="GeneID" id="136805101"/>